<dbReference type="InterPro" id="IPR039669">
    <property type="entry name" value="TANK"/>
</dbReference>
<feature type="coiled-coil region" evidence="1">
    <location>
        <begin position="16"/>
        <end position="61"/>
    </location>
</feature>
<name>A0AAD5FMK4_SILAS</name>
<dbReference type="GO" id="GO:0043124">
    <property type="term" value="P:negative regulation of canonical NF-kappaB signal transduction"/>
    <property type="evidence" value="ECO:0007669"/>
    <property type="project" value="InterPro"/>
</dbReference>
<dbReference type="EMBL" id="MU551633">
    <property type="protein sequence ID" value="KAI5621072.1"/>
    <property type="molecule type" value="Genomic_DNA"/>
</dbReference>
<proteinExistence type="predicted"/>
<gene>
    <name evidence="2" type="ORF">C0J50_19007</name>
</gene>
<evidence type="ECO:0000256" key="1">
    <source>
        <dbReference type="SAM" id="Coils"/>
    </source>
</evidence>
<evidence type="ECO:0000313" key="2">
    <source>
        <dbReference type="EMBL" id="KAI5621072.1"/>
    </source>
</evidence>
<dbReference type="Proteomes" id="UP001205998">
    <property type="component" value="Unassembled WGS sequence"/>
</dbReference>
<reference evidence="2" key="1">
    <citation type="submission" date="2018-07" db="EMBL/GenBank/DDBJ databases">
        <title>Comparative genomics of catfishes provides insights into carnivory and benthic adaptation.</title>
        <authorList>
            <person name="Zhang Y."/>
            <person name="Wang D."/>
            <person name="Peng Z."/>
            <person name="Zheng S."/>
            <person name="Shao F."/>
            <person name="Tao W."/>
        </authorList>
    </citation>
    <scope>NUCLEOTIDE SEQUENCE</scope>
    <source>
        <strain evidence="2">Chongqing</strain>
    </source>
</reference>
<evidence type="ECO:0000313" key="3">
    <source>
        <dbReference type="Proteomes" id="UP001205998"/>
    </source>
</evidence>
<keyword evidence="1" id="KW-0175">Coiled coil</keyword>
<keyword evidence="3" id="KW-1185">Reference proteome</keyword>
<organism evidence="2 3">
    <name type="scientific">Silurus asotus</name>
    <name type="common">Amur catfish</name>
    <name type="synonym">Parasilurus asotus</name>
    <dbReference type="NCBI Taxonomy" id="30991"/>
    <lineage>
        <taxon>Eukaryota</taxon>
        <taxon>Metazoa</taxon>
        <taxon>Chordata</taxon>
        <taxon>Craniata</taxon>
        <taxon>Vertebrata</taxon>
        <taxon>Euteleostomi</taxon>
        <taxon>Actinopterygii</taxon>
        <taxon>Neopterygii</taxon>
        <taxon>Teleostei</taxon>
        <taxon>Ostariophysi</taxon>
        <taxon>Siluriformes</taxon>
        <taxon>Siluridae</taxon>
        <taxon>Silurus</taxon>
    </lineage>
</organism>
<comment type="caution">
    <text evidence="2">The sequence shown here is derived from an EMBL/GenBank/DDBJ whole genome shotgun (WGS) entry which is preliminary data.</text>
</comment>
<dbReference type="PANTHER" id="PTHR15249:SF0">
    <property type="entry name" value="TRAF FAMILY MEMBER-ASSOCIATED NF-KAPPA-B ACTIVATOR"/>
    <property type="match status" value="1"/>
</dbReference>
<dbReference type="PANTHER" id="PTHR15249">
    <property type="entry name" value="TRAF FAMILY MEMBER-ASSOCIATED NF-KAPPA-B ACTIVATOR"/>
    <property type="match status" value="1"/>
</dbReference>
<protein>
    <submittedName>
        <fullName evidence="2">TRAF family member-associated NF-kappa-B activator</fullName>
    </submittedName>
</protein>
<sequence>MDRNIGDPLNKAYEAYRNISIENENAKKLLQEKTEQFEQYTQQLEKKIEDQEQEISRLKAQLRIKYGSGEVKCCETAHRKQEIERLSPSIQCPSNVSTSHRTNYILVAEQQFSMPIQCTDDTGEQVEEPFSSTSRPEVDEGLTSAALASRGASPEDGDFLNDIKFPPPTDSEYEFLHSAPERSVPITVPGKDLSEPISTVLEESYSSFSVSAPASHLLPASTSHEGVRGPQQLHCDSSSRVQQKCAVVKAAFGRSLSSPACIVCLFRCWFASPRFWSTELAVTASDDRGIGEIAPRTPEDAAFTGEQEKGNKASAVLRPGDCKTAHCNMQPIGVILTEQS</sequence>
<accession>A0AAD5FMK4</accession>
<dbReference type="AlphaFoldDB" id="A0AAD5FMK4"/>